<sequence>MTMSRDLQLISIIAAVLILLTSVTVARAGDLGLNISPEGLQGLAAGFADKAGDSSNPLGALGGIGGALGIDPQMIQDGMKFFPSLMDKVKKRLSDDEKERFQTGVNGILAGGSLMDLLPVLMKCKDDLKVTLDGLKTGDESILAAGGPVDRILTEMKPILEKNLEADLISKFNSLTHEVLAEEISEMNGKPAVVEKPSIPPVISGGLGAIVAEEKKPAVTEPKPEAATSDKSGKVVTATGQVLSGIAGPAGKVLAGKDIVSADAGKKVGEALKKVEMALGRIGRLQKQLPEMYPPKVSTGSSVAHLQIGKVAQLLRARYRAARAR</sequence>
<gene>
    <name evidence="1" type="ORF">CVV64_02010</name>
</gene>
<dbReference type="Proteomes" id="UP000233256">
    <property type="component" value="Unassembled WGS sequence"/>
</dbReference>
<comment type="caution">
    <text evidence="1">The sequence shown here is derived from an EMBL/GenBank/DDBJ whole genome shotgun (WGS) entry which is preliminary data.</text>
</comment>
<proteinExistence type="predicted"/>
<name>A0A2N1PV49_9BACT</name>
<accession>A0A2N1PV49</accession>
<dbReference type="EMBL" id="PGXC01000001">
    <property type="protein sequence ID" value="PKK92209.1"/>
    <property type="molecule type" value="Genomic_DNA"/>
</dbReference>
<evidence type="ECO:0000313" key="2">
    <source>
        <dbReference type="Proteomes" id="UP000233256"/>
    </source>
</evidence>
<protein>
    <submittedName>
        <fullName evidence="1">Uncharacterized protein</fullName>
    </submittedName>
</protein>
<evidence type="ECO:0000313" key="1">
    <source>
        <dbReference type="EMBL" id="PKK92209.1"/>
    </source>
</evidence>
<reference evidence="1 2" key="1">
    <citation type="journal article" date="2017" name="ISME J.">
        <title>Potential for microbial H2 and metal transformations associated with novel bacteria and archaea in deep terrestrial subsurface sediments.</title>
        <authorList>
            <person name="Hernsdorf A.W."/>
            <person name="Amano Y."/>
            <person name="Miyakawa K."/>
            <person name="Ise K."/>
            <person name="Suzuki Y."/>
            <person name="Anantharaman K."/>
            <person name="Probst A."/>
            <person name="Burstein D."/>
            <person name="Thomas B.C."/>
            <person name="Banfield J.F."/>
        </authorList>
    </citation>
    <scope>NUCLEOTIDE SEQUENCE [LARGE SCALE GENOMIC DNA]</scope>
    <source>
        <strain evidence="1">HGW-Wallbacteria-1</strain>
    </source>
</reference>
<dbReference type="AlphaFoldDB" id="A0A2N1PV49"/>
<organism evidence="1 2">
    <name type="scientific">Candidatus Wallbacteria bacterium HGW-Wallbacteria-1</name>
    <dbReference type="NCBI Taxonomy" id="2013854"/>
    <lineage>
        <taxon>Bacteria</taxon>
        <taxon>Candidatus Walliibacteriota</taxon>
    </lineage>
</organism>